<organism evidence="1 2">
    <name type="scientific">Xylaria bambusicola</name>
    <dbReference type="NCBI Taxonomy" id="326684"/>
    <lineage>
        <taxon>Eukaryota</taxon>
        <taxon>Fungi</taxon>
        <taxon>Dikarya</taxon>
        <taxon>Ascomycota</taxon>
        <taxon>Pezizomycotina</taxon>
        <taxon>Sordariomycetes</taxon>
        <taxon>Xylariomycetidae</taxon>
        <taxon>Xylariales</taxon>
        <taxon>Xylariaceae</taxon>
        <taxon>Xylaria</taxon>
    </lineage>
</organism>
<keyword evidence="2" id="KW-1185">Reference proteome</keyword>
<dbReference type="EMBL" id="JAWHQM010000044">
    <property type="protein sequence ID" value="KAK5634766.1"/>
    <property type="molecule type" value="Genomic_DNA"/>
</dbReference>
<evidence type="ECO:0000313" key="1">
    <source>
        <dbReference type="EMBL" id="KAK5634766.1"/>
    </source>
</evidence>
<dbReference type="AlphaFoldDB" id="A0AAN7UY88"/>
<gene>
    <name evidence="1" type="ORF">RRF57_010479</name>
</gene>
<comment type="caution">
    <text evidence="1">The sequence shown here is derived from an EMBL/GenBank/DDBJ whole genome shotgun (WGS) entry which is preliminary data.</text>
</comment>
<evidence type="ECO:0000313" key="2">
    <source>
        <dbReference type="Proteomes" id="UP001305414"/>
    </source>
</evidence>
<accession>A0AAN7UY88</accession>
<name>A0AAN7UY88_9PEZI</name>
<proteinExistence type="predicted"/>
<reference evidence="1 2" key="1">
    <citation type="submission" date="2023-10" db="EMBL/GenBank/DDBJ databases">
        <title>Draft genome sequence of Xylaria bambusicola isolate GMP-LS, the root and basal stem rot pathogen of sugarcane in Indonesia.</title>
        <authorList>
            <person name="Selvaraj P."/>
            <person name="Muralishankar V."/>
            <person name="Muruganantham S."/>
            <person name="Sp S."/>
            <person name="Haryani S."/>
            <person name="Lau K.J.X."/>
            <person name="Naqvi N.I."/>
        </authorList>
    </citation>
    <scope>NUCLEOTIDE SEQUENCE [LARGE SCALE GENOMIC DNA]</scope>
    <source>
        <strain evidence="1">GMP-LS</strain>
    </source>
</reference>
<protein>
    <submittedName>
        <fullName evidence="1">Uncharacterized protein</fullName>
    </submittedName>
</protein>
<dbReference type="Proteomes" id="UP001305414">
    <property type="component" value="Unassembled WGS sequence"/>
</dbReference>
<sequence>MPLMQKWSQGDLDKMSIAVLQKQNKKPTAKEIEYTALILQRILSTTEEHDASFRQGSSRRLIRLCNGMLHILDRCLDGLEGLDETLVRDTRSAVDRLRHKLDTQKQQSEHPLDQINQMPNESAISLLLLTYVEVHGSMKIGKRDRVEHELVRC</sequence>